<dbReference type="PATRIC" id="fig|1423733.4.peg.1733"/>
<dbReference type="PANTHER" id="PTHR30346">
    <property type="entry name" value="TRANSCRIPTIONAL DUAL REGULATOR HCAR-RELATED"/>
    <property type="match status" value="1"/>
</dbReference>
<dbReference type="GO" id="GO:0032993">
    <property type="term" value="C:protein-DNA complex"/>
    <property type="evidence" value="ECO:0007669"/>
    <property type="project" value="TreeGrafter"/>
</dbReference>
<name>A0A0R2BJZ4_SECCO</name>
<organism evidence="6 7">
    <name type="scientific">Secundilactobacillus collinoides DSM 20515 = JCM 1123</name>
    <dbReference type="NCBI Taxonomy" id="1423733"/>
    <lineage>
        <taxon>Bacteria</taxon>
        <taxon>Bacillati</taxon>
        <taxon>Bacillota</taxon>
        <taxon>Bacilli</taxon>
        <taxon>Lactobacillales</taxon>
        <taxon>Lactobacillaceae</taxon>
        <taxon>Secundilactobacillus</taxon>
    </lineage>
</organism>
<dbReference type="Proteomes" id="UP000051845">
    <property type="component" value="Unassembled WGS sequence"/>
</dbReference>
<dbReference type="Gene3D" id="3.40.190.290">
    <property type="match status" value="1"/>
</dbReference>
<sequence>MNTKDLAYFCQLVDHKNYTATAKYFGVSQPTITMAIKRLEKEYGNVPLITQPYPRASLVVTRAGKVLYQQACDILNRLQTTQTEVLHAAEDSIRLGISPVAGVTWFPKVANQLLKTNLLSDLEVHEAGSQQLLKDLVNGQIDAALLATVQPLKDPEFKTLLLAIHPFKIIVSDHHPLAQRDAVSFSELRQERFITMTNHYIHARALEAYSRVAQFTPNVVYRTSELSMVKALVRKNVGVSLLVETAVDQDLGIHTLALTDAPPTLSYMYLVTRASFHPTKKQAFFIQLFREKGR</sequence>
<protein>
    <submittedName>
        <fullName evidence="6">Malolactic regulator</fullName>
    </submittedName>
</protein>
<feature type="domain" description="HTH lysR-type" evidence="5">
    <location>
        <begin position="1"/>
        <end position="44"/>
    </location>
</feature>
<evidence type="ECO:0000313" key="6">
    <source>
        <dbReference type="EMBL" id="KRM76411.1"/>
    </source>
</evidence>
<evidence type="ECO:0000256" key="3">
    <source>
        <dbReference type="ARBA" id="ARBA00023125"/>
    </source>
</evidence>
<dbReference type="SUPFAM" id="SSF53850">
    <property type="entry name" value="Periplasmic binding protein-like II"/>
    <property type="match status" value="1"/>
</dbReference>
<dbReference type="Pfam" id="PF00126">
    <property type="entry name" value="HTH_1"/>
    <property type="match status" value="1"/>
</dbReference>
<dbReference type="GO" id="GO:0003677">
    <property type="term" value="F:DNA binding"/>
    <property type="evidence" value="ECO:0007669"/>
    <property type="project" value="UniProtKB-KW"/>
</dbReference>
<dbReference type="PANTHER" id="PTHR30346:SF28">
    <property type="entry name" value="HTH-TYPE TRANSCRIPTIONAL REGULATOR CYNR"/>
    <property type="match status" value="1"/>
</dbReference>
<proteinExistence type="inferred from homology"/>
<dbReference type="SUPFAM" id="SSF46785">
    <property type="entry name" value="Winged helix' DNA-binding domain"/>
    <property type="match status" value="1"/>
</dbReference>
<accession>A0A0R2BJZ4</accession>
<keyword evidence="3" id="KW-0238">DNA-binding</keyword>
<evidence type="ECO:0000259" key="5">
    <source>
        <dbReference type="PROSITE" id="PS50931"/>
    </source>
</evidence>
<evidence type="ECO:0000256" key="4">
    <source>
        <dbReference type="ARBA" id="ARBA00023163"/>
    </source>
</evidence>
<dbReference type="InterPro" id="IPR000847">
    <property type="entry name" value="LysR_HTH_N"/>
</dbReference>
<evidence type="ECO:0000313" key="7">
    <source>
        <dbReference type="Proteomes" id="UP000051845"/>
    </source>
</evidence>
<evidence type="ECO:0000256" key="2">
    <source>
        <dbReference type="ARBA" id="ARBA00023015"/>
    </source>
</evidence>
<comment type="similarity">
    <text evidence="1">Belongs to the LysR transcriptional regulatory family.</text>
</comment>
<dbReference type="AlphaFoldDB" id="A0A0R2BJZ4"/>
<reference evidence="6 7" key="1">
    <citation type="journal article" date="2015" name="Genome Announc.">
        <title>Expanding the biotechnology potential of lactobacilli through comparative genomics of 213 strains and associated genera.</title>
        <authorList>
            <person name="Sun Z."/>
            <person name="Harris H.M."/>
            <person name="McCann A."/>
            <person name="Guo C."/>
            <person name="Argimon S."/>
            <person name="Zhang W."/>
            <person name="Yang X."/>
            <person name="Jeffery I.B."/>
            <person name="Cooney J.C."/>
            <person name="Kagawa T.F."/>
            <person name="Liu W."/>
            <person name="Song Y."/>
            <person name="Salvetti E."/>
            <person name="Wrobel A."/>
            <person name="Rasinkangas P."/>
            <person name="Parkhill J."/>
            <person name="Rea M.C."/>
            <person name="O'Sullivan O."/>
            <person name="Ritari J."/>
            <person name="Douillard F.P."/>
            <person name="Paul Ross R."/>
            <person name="Yang R."/>
            <person name="Briner A.E."/>
            <person name="Felis G.E."/>
            <person name="de Vos W.M."/>
            <person name="Barrangou R."/>
            <person name="Klaenhammer T.R."/>
            <person name="Caufield P.W."/>
            <person name="Cui Y."/>
            <person name="Zhang H."/>
            <person name="O'Toole P.W."/>
        </authorList>
    </citation>
    <scope>NUCLEOTIDE SEQUENCE [LARGE SCALE GENOMIC DNA]</scope>
    <source>
        <strain evidence="6 7">DSM 20515</strain>
    </source>
</reference>
<dbReference type="RefSeq" id="WP_054759609.1">
    <property type="nucleotide sequence ID" value="NZ_AYYR01000029.1"/>
</dbReference>
<dbReference type="STRING" id="33960.TY91_02980"/>
<dbReference type="GO" id="GO:0003700">
    <property type="term" value="F:DNA-binding transcription factor activity"/>
    <property type="evidence" value="ECO:0007669"/>
    <property type="project" value="InterPro"/>
</dbReference>
<dbReference type="EMBL" id="AYYR01000029">
    <property type="protein sequence ID" value="KRM76411.1"/>
    <property type="molecule type" value="Genomic_DNA"/>
</dbReference>
<evidence type="ECO:0000256" key="1">
    <source>
        <dbReference type="ARBA" id="ARBA00009437"/>
    </source>
</evidence>
<dbReference type="Pfam" id="PF03466">
    <property type="entry name" value="LysR_substrate"/>
    <property type="match status" value="1"/>
</dbReference>
<dbReference type="Gene3D" id="1.10.10.10">
    <property type="entry name" value="Winged helix-like DNA-binding domain superfamily/Winged helix DNA-binding domain"/>
    <property type="match status" value="1"/>
</dbReference>
<dbReference type="InterPro" id="IPR036390">
    <property type="entry name" value="WH_DNA-bd_sf"/>
</dbReference>
<gene>
    <name evidence="6" type="ORF">FC82_GL001645</name>
</gene>
<dbReference type="PROSITE" id="PS50931">
    <property type="entry name" value="HTH_LYSR"/>
    <property type="match status" value="1"/>
</dbReference>
<comment type="caution">
    <text evidence="6">The sequence shown here is derived from an EMBL/GenBank/DDBJ whole genome shotgun (WGS) entry which is preliminary data.</text>
</comment>
<dbReference type="InterPro" id="IPR005119">
    <property type="entry name" value="LysR_subst-bd"/>
</dbReference>
<dbReference type="InterPro" id="IPR036388">
    <property type="entry name" value="WH-like_DNA-bd_sf"/>
</dbReference>
<keyword evidence="2" id="KW-0805">Transcription regulation</keyword>
<keyword evidence="4" id="KW-0804">Transcription</keyword>